<evidence type="ECO:0000256" key="6">
    <source>
        <dbReference type="PROSITE-ProRule" id="PRU00201"/>
    </source>
</evidence>
<dbReference type="AlphaFoldDB" id="Q70HR6"/>
<dbReference type="PANTHER" id="PTHR11267">
    <property type="entry name" value="T-BOX PROTEIN-RELATED"/>
    <property type="match status" value="1"/>
</dbReference>
<dbReference type="CDD" id="cd20189">
    <property type="entry name" value="T-box_TBX4_5-like"/>
    <property type="match status" value="1"/>
</dbReference>
<comment type="caution">
    <text evidence="6">Lacks conserved residue(s) required for the propagation of feature annotation.</text>
</comment>
<dbReference type="InterPro" id="IPR008967">
    <property type="entry name" value="p53-like_TF_DNA-bd_sf"/>
</dbReference>
<sequence>MADKKTEQTSSLCIQGTPGARQYRRNLRPLIAASNKFKQEPEYTDLKPTTDSKNDMVQNLTNHINEAAQYLQQPSQVTGDGEVTHYGAQKREDANVRVILQNKELWSKFHSVGTEMIITKAGRRMFPVIKVNISGLNPKLKYILVMDVVPVDDNRYKYHNSEWTVAGKAEPHLPGRLYVHPDGPSTGAQWMRQTVSFQKVKLTNNHLDQFEHVILNSMHKYQPRIHIVQADDNSAEALRKSTFTTHVFTETELIAVTAYQSPRITQLKIEDNPFAKGFRGACNTDYHGMKRYHDQDLLYASKRAYSPSYNTVGLPSLQCHMGGGMFMQRPGYIPDIYGNAARYSSSEYPYAISPYMSKTCNQIQPWHVTDDQRPGSSSPNSNDICNPPSLAVPPLSHQPVLPSYSLSPGYGVTPSQMPFYSSTSPTQHGTSYTTQEPKSPYNAWQPSETIYPYH</sequence>
<protein>
    <submittedName>
        <fullName evidence="9">Tbx4/5 protein</fullName>
    </submittedName>
</protein>
<dbReference type="PROSITE" id="PS01264">
    <property type="entry name" value="TBOX_2"/>
    <property type="match status" value="1"/>
</dbReference>
<evidence type="ECO:0000256" key="3">
    <source>
        <dbReference type="ARBA" id="ARBA00023125"/>
    </source>
</evidence>
<dbReference type="PROSITE" id="PS01283">
    <property type="entry name" value="TBOX_1"/>
    <property type="match status" value="1"/>
</dbReference>
<accession>Q70HR6</accession>
<dbReference type="InterPro" id="IPR036960">
    <property type="entry name" value="T-box_sf"/>
</dbReference>
<evidence type="ECO:0000313" key="9">
    <source>
        <dbReference type="EMBL" id="CAE45765.1"/>
    </source>
</evidence>
<gene>
    <name evidence="9" type="primary">tbx4/5</name>
</gene>
<keyword evidence="3 6" id="KW-0238">DNA-binding</keyword>
<dbReference type="SMART" id="SM00425">
    <property type="entry name" value="TBOX"/>
    <property type="match status" value="1"/>
</dbReference>
<dbReference type="PRINTS" id="PR00937">
    <property type="entry name" value="TBOX"/>
</dbReference>
<evidence type="ECO:0000256" key="1">
    <source>
        <dbReference type="ARBA" id="ARBA00004123"/>
    </source>
</evidence>
<reference evidence="9" key="1">
    <citation type="journal article" date="2005" name="FEBS Lett.">
        <title>T-box and homeobox genes from the ctenophore Pleurobrachia pileus: comparison of Brachyury, Tbx2/3 and Tlx in basal metazoans and bilaterians.</title>
        <authorList>
            <person name="Martinelli C."/>
            <person name="Spring J."/>
        </authorList>
    </citation>
    <scope>NUCLEOTIDE SEQUENCE</scope>
</reference>
<feature type="region of interest" description="Disordered" evidence="7">
    <location>
        <begin position="417"/>
        <end position="454"/>
    </location>
</feature>
<evidence type="ECO:0000256" key="5">
    <source>
        <dbReference type="ARBA" id="ARBA00023242"/>
    </source>
</evidence>
<feature type="region of interest" description="Disordered" evidence="7">
    <location>
        <begin position="367"/>
        <end position="392"/>
    </location>
</feature>
<dbReference type="FunFam" id="2.60.40.820:FF:000007">
    <property type="entry name" value="T-box transcription factor"/>
    <property type="match status" value="1"/>
</dbReference>
<dbReference type="Pfam" id="PF00907">
    <property type="entry name" value="T-box"/>
    <property type="match status" value="1"/>
</dbReference>
<dbReference type="Gene3D" id="2.60.40.820">
    <property type="entry name" value="Transcription factor, T-box"/>
    <property type="match status" value="1"/>
</dbReference>
<dbReference type="GO" id="GO:0045893">
    <property type="term" value="P:positive regulation of DNA-templated transcription"/>
    <property type="evidence" value="ECO:0007669"/>
    <property type="project" value="InterPro"/>
</dbReference>
<dbReference type="GO" id="GO:0000981">
    <property type="term" value="F:DNA-binding transcription factor activity, RNA polymerase II-specific"/>
    <property type="evidence" value="ECO:0007669"/>
    <property type="project" value="TreeGrafter"/>
</dbReference>
<evidence type="ECO:0000256" key="4">
    <source>
        <dbReference type="ARBA" id="ARBA00023163"/>
    </source>
</evidence>
<dbReference type="PRINTS" id="PR00938">
    <property type="entry name" value="BRACHYURY"/>
</dbReference>
<feature type="domain" description="T-box" evidence="8">
    <location>
        <begin position="100"/>
        <end position="280"/>
    </location>
</feature>
<dbReference type="SUPFAM" id="SSF49417">
    <property type="entry name" value="p53-like transcription factors"/>
    <property type="match status" value="1"/>
</dbReference>
<dbReference type="GO" id="GO:0000978">
    <property type="term" value="F:RNA polymerase II cis-regulatory region sequence-specific DNA binding"/>
    <property type="evidence" value="ECO:0007669"/>
    <property type="project" value="InterPro"/>
</dbReference>
<organism evidence="9">
    <name type="scientific">Podocoryna carnea</name>
    <name type="common">Hydrozoan</name>
    <dbReference type="NCBI Taxonomy" id="6096"/>
    <lineage>
        <taxon>Eukaryota</taxon>
        <taxon>Metazoa</taxon>
        <taxon>Cnidaria</taxon>
        <taxon>Hydrozoa</taxon>
        <taxon>Hydroidolina</taxon>
        <taxon>Anthoathecata</taxon>
        <taxon>Filifera</taxon>
        <taxon>Hydractiniidae</taxon>
        <taxon>Podocoryna</taxon>
    </lineage>
</organism>
<dbReference type="EMBL" id="AJ581006">
    <property type="protein sequence ID" value="CAE45765.1"/>
    <property type="molecule type" value="mRNA"/>
</dbReference>
<dbReference type="InterPro" id="IPR002070">
    <property type="entry name" value="TF_Brachyury"/>
</dbReference>
<feature type="compositionally biased region" description="Polar residues" evidence="7">
    <location>
        <begin position="374"/>
        <end position="384"/>
    </location>
</feature>
<keyword evidence="2" id="KW-0805">Transcription regulation</keyword>
<evidence type="ECO:0000259" key="8">
    <source>
        <dbReference type="PROSITE" id="PS50252"/>
    </source>
</evidence>
<dbReference type="PANTHER" id="PTHR11267:SF196">
    <property type="entry name" value="T-BOX PROTEIN 30_42-RELATED"/>
    <property type="match status" value="1"/>
</dbReference>
<name>Q70HR6_PODCA</name>
<dbReference type="GO" id="GO:0005634">
    <property type="term" value="C:nucleus"/>
    <property type="evidence" value="ECO:0007669"/>
    <property type="project" value="UniProtKB-SubCell"/>
</dbReference>
<dbReference type="InterPro" id="IPR018186">
    <property type="entry name" value="TF_T-box_CS"/>
</dbReference>
<comment type="subcellular location">
    <subcellularLocation>
        <location evidence="1 6">Nucleus</location>
    </subcellularLocation>
</comment>
<dbReference type="GO" id="GO:0001708">
    <property type="term" value="P:cell fate specification"/>
    <property type="evidence" value="ECO:0007669"/>
    <property type="project" value="TreeGrafter"/>
</dbReference>
<feature type="compositionally biased region" description="Polar residues" evidence="7">
    <location>
        <begin position="417"/>
        <end position="448"/>
    </location>
</feature>
<dbReference type="InterPro" id="IPR046360">
    <property type="entry name" value="T-box_DNA-bd"/>
</dbReference>
<proteinExistence type="evidence at transcript level"/>
<keyword evidence="4" id="KW-0804">Transcription</keyword>
<dbReference type="InterPro" id="IPR001699">
    <property type="entry name" value="TF_T-box"/>
</dbReference>
<evidence type="ECO:0000256" key="2">
    <source>
        <dbReference type="ARBA" id="ARBA00023015"/>
    </source>
</evidence>
<keyword evidence="5 6" id="KW-0539">Nucleus</keyword>
<dbReference type="GO" id="GO:0000785">
    <property type="term" value="C:chromatin"/>
    <property type="evidence" value="ECO:0007669"/>
    <property type="project" value="TreeGrafter"/>
</dbReference>
<evidence type="ECO:0000256" key="7">
    <source>
        <dbReference type="SAM" id="MobiDB-lite"/>
    </source>
</evidence>
<dbReference type="PROSITE" id="PS50252">
    <property type="entry name" value="TBOX_3"/>
    <property type="match status" value="1"/>
</dbReference>